<evidence type="ECO:0000313" key="1">
    <source>
        <dbReference type="EMBL" id="CAF4110959.1"/>
    </source>
</evidence>
<protein>
    <submittedName>
        <fullName evidence="1">Uncharacterized protein</fullName>
    </submittedName>
</protein>
<gene>
    <name evidence="1" type="ORF">JBS370_LOCUS32193</name>
</gene>
<organism evidence="1 2">
    <name type="scientific">Rotaria sordida</name>
    <dbReference type="NCBI Taxonomy" id="392033"/>
    <lineage>
        <taxon>Eukaryota</taxon>
        <taxon>Metazoa</taxon>
        <taxon>Spiralia</taxon>
        <taxon>Gnathifera</taxon>
        <taxon>Rotifera</taxon>
        <taxon>Eurotatoria</taxon>
        <taxon>Bdelloidea</taxon>
        <taxon>Philodinida</taxon>
        <taxon>Philodinidae</taxon>
        <taxon>Rotaria</taxon>
    </lineage>
</organism>
<name>A0A819VL27_9BILA</name>
<dbReference type="Proteomes" id="UP000663836">
    <property type="component" value="Unassembled WGS sequence"/>
</dbReference>
<sequence length="95" mass="10746">MNFSSARNITPLIRTFIKQAKSEEESKHCTDDQEIFVINLSVQGNEIFRPHSKLLFRIGNTGSQVGAVNFAFVVFESTEMAKAITVEHDNLLKME</sequence>
<comment type="caution">
    <text evidence="1">The sequence shown here is derived from an EMBL/GenBank/DDBJ whole genome shotgun (WGS) entry which is preliminary data.</text>
</comment>
<dbReference type="AlphaFoldDB" id="A0A819VL27"/>
<proteinExistence type="predicted"/>
<dbReference type="EMBL" id="CAJOBD010008365">
    <property type="protein sequence ID" value="CAF4110959.1"/>
    <property type="molecule type" value="Genomic_DNA"/>
</dbReference>
<evidence type="ECO:0000313" key="2">
    <source>
        <dbReference type="Proteomes" id="UP000663836"/>
    </source>
</evidence>
<reference evidence="1" key="1">
    <citation type="submission" date="2021-02" db="EMBL/GenBank/DDBJ databases">
        <authorList>
            <person name="Nowell W R."/>
        </authorList>
    </citation>
    <scope>NUCLEOTIDE SEQUENCE</scope>
</reference>
<accession>A0A819VL27</accession>